<dbReference type="Proteomes" id="UP001519272">
    <property type="component" value="Unassembled WGS sequence"/>
</dbReference>
<dbReference type="InterPro" id="IPR046953">
    <property type="entry name" value="Spore_GerAC-like_C"/>
</dbReference>
<organism evidence="10 11">
    <name type="scientific">Paenibacillus turicensis</name>
    <dbReference type="NCBI Taxonomy" id="160487"/>
    <lineage>
        <taxon>Bacteria</taxon>
        <taxon>Bacillati</taxon>
        <taxon>Bacillota</taxon>
        <taxon>Bacilli</taxon>
        <taxon>Bacillales</taxon>
        <taxon>Paenibacillaceae</taxon>
        <taxon>Paenibacillus</taxon>
    </lineage>
</organism>
<dbReference type="Pfam" id="PF25198">
    <property type="entry name" value="Spore_GerAC_N"/>
    <property type="match status" value="1"/>
</dbReference>
<dbReference type="RefSeq" id="WP_210089266.1">
    <property type="nucleotide sequence ID" value="NZ_JAGGKG010000009.1"/>
</dbReference>
<comment type="subcellular location">
    <subcellularLocation>
        <location evidence="1">Membrane</location>
        <topology evidence="1">Lipid-anchor</topology>
    </subcellularLocation>
</comment>
<reference evidence="10 11" key="1">
    <citation type="submission" date="2021-03" db="EMBL/GenBank/DDBJ databases">
        <title>Genomic Encyclopedia of Type Strains, Phase IV (KMG-IV): sequencing the most valuable type-strain genomes for metagenomic binning, comparative biology and taxonomic classification.</title>
        <authorList>
            <person name="Goeker M."/>
        </authorList>
    </citation>
    <scope>NUCLEOTIDE SEQUENCE [LARGE SCALE GENOMIC DNA]</scope>
    <source>
        <strain evidence="10 11">DSM 14349</strain>
    </source>
</reference>
<feature type="domain" description="Spore germination protein N-terminal" evidence="9">
    <location>
        <begin position="27"/>
        <end position="215"/>
    </location>
</feature>
<dbReference type="PANTHER" id="PTHR35789">
    <property type="entry name" value="SPORE GERMINATION PROTEIN B3"/>
    <property type="match status" value="1"/>
</dbReference>
<keyword evidence="3" id="KW-0309">Germination</keyword>
<gene>
    <name evidence="10" type="ORF">J2Z32_002277</name>
</gene>
<feature type="domain" description="Spore germination GerAC-like C-terminal" evidence="8">
    <location>
        <begin position="228"/>
        <end position="395"/>
    </location>
</feature>
<keyword evidence="4" id="KW-0732">Signal</keyword>
<evidence type="ECO:0000256" key="4">
    <source>
        <dbReference type="ARBA" id="ARBA00022729"/>
    </source>
</evidence>
<dbReference type="InterPro" id="IPR038501">
    <property type="entry name" value="Spore_GerAC_C_sf"/>
</dbReference>
<evidence type="ECO:0000259" key="8">
    <source>
        <dbReference type="Pfam" id="PF05504"/>
    </source>
</evidence>
<keyword evidence="7" id="KW-0449">Lipoprotein</keyword>
<evidence type="ECO:0000259" key="9">
    <source>
        <dbReference type="Pfam" id="PF25198"/>
    </source>
</evidence>
<dbReference type="PANTHER" id="PTHR35789:SF1">
    <property type="entry name" value="SPORE GERMINATION PROTEIN B3"/>
    <property type="match status" value="1"/>
</dbReference>
<evidence type="ECO:0000256" key="5">
    <source>
        <dbReference type="ARBA" id="ARBA00023136"/>
    </source>
</evidence>
<comment type="similarity">
    <text evidence="2">Belongs to the GerABKC lipoprotein family.</text>
</comment>
<evidence type="ECO:0000313" key="10">
    <source>
        <dbReference type="EMBL" id="MBP1905647.1"/>
    </source>
</evidence>
<keyword evidence="6" id="KW-0564">Palmitate</keyword>
<dbReference type="NCBIfam" id="TIGR02887">
    <property type="entry name" value="spore_ger_x_C"/>
    <property type="match status" value="1"/>
</dbReference>
<evidence type="ECO:0000256" key="3">
    <source>
        <dbReference type="ARBA" id="ARBA00022544"/>
    </source>
</evidence>
<dbReference type="InterPro" id="IPR057336">
    <property type="entry name" value="GerAC_N"/>
</dbReference>
<name>A0ABS4FSU0_9BACL</name>
<keyword evidence="11" id="KW-1185">Reference proteome</keyword>
<sequence>MYKYIPKYKLLIILATIVFLLPGCWSSKEIEDLSIYAGIAIDAARPTELEQKFVEKGSKSYQKKDEITLTVQVVPVKAFGSKTKTDSGNARQFNNVTISGNSVLELMRQYSIWRDRPVIGHHLKVIVISNDALKKYKVGELTDFILRDNDIRPSALLFLSEGDAKETLLTNNPGEVPAFKLQDMTRNTFRTNKILKGFTLTQLDEHANSKQSYILQNIVSANDHIEFSGAGIIKGDTGYWIGNLTQDEVATINLINGNTKGGLIKAYNKRGKQIVYEIKNFKSKMRCTVKGNDISYHVELKSDGRLIENWDDKENFSEIQNQEKAEKIFEEHLLKMIQSVMKKTQKVYQADVIGFQKCLSIRNPKMWKKVKDRWDEVYANIPVDFDVKLTITDFGASTE</sequence>
<protein>
    <submittedName>
        <fullName evidence="10">Spore germination protein</fullName>
    </submittedName>
</protein>
<evidence type="ECO:0000256" key="1">
    <source>
        <dbReference type="ARBA" id="ARBA00004635"/>
    </source>
</evidence>
<dbReference type="Gene3D" id="3.30.300.210">
    <property type="entry name" value="Nutrient germinant receptor protein C, domain 3"/>
    <property type="match status" value="1"/>
</dbReference>
<proteinExistence type="inferred from homology"/>
<dbReference type="Pfam" id="PF05504">
    <property type="entry name" value="Spore_GerAC"/>
    <property type="match status" value="1"/>
</dbReference>
<dbReference type="EMBL" id="JAGGKG010000009">
    <property type="protein sequence ID" value="MBP1905647.1"/>
    <property type="molecule type" value="Genomic_DNA"/>
</dbReference>
<evidence type="ECO:0000256" key="6">
    <source>
        <dbReference type="ARBA" id="ARBA00023139"/>
    </source>
</evidence>
<evidence type="ECO:0000256" key="2">
    <source>
        <dbReference type="ARBA" id="ARBA00007886"/>
    </source>
</evidence>
<dbReference type="InterPro" id="IPR008844">
    <property type="entry name" value="Spore_GerAC-like"/>
</dbReference>
<keyword evidence="5" id="KW-0472">Membrane</keyword>
<evidence type="ECO:0000313" key="11">
    <source>
        <dbReference type="Proteomes" id="UP001519272"/>
    </source>
</evidence>
<accession>A0ABS4FSU0</accession>
<comment type="caution">
    <text evidence="10">The sequence shown here is derived from an EMBL/GenBank/DDBJ whole genome shotgun (WGS) entry which is preliminary data.</text>
</comment>
<evidence type="ECO:0000256" key="7">
    <source>
        <dbReference type="ARBA" id="ARBA00023288"/>
    </source>
</evidence>